<dbReference type="OMA" id="RANNGSM"/>
<dbReference type="PANTHER" id="PTHR12001">
    <property type="entry name" value="GERANYLGERANYL PYROPHOSPHATE SYNTHASE"/>
    <property type="match status" value="1"/>
</dbReference>
<dbReference type="Proteomes" id="UP000030686">
    <property type="component" value="Unassembled WGS sequence"/>
</dbReference>
<sequence length="632" mass="71461">MSSKSFPSSRLKTSRPISLSFKTVRSGSNKSYAVGCINPTVGNFTALYAVEAIPKRLALISYIIKYTYVHDDLIEYAEEKRESELYKANKQLTEGLEEYGDGKLSTRSNLKRQMQAKMATELLEFDLEQGQVILRLWKEMSDVFVDIRDLDFQTLEDYFIFRAVDAGCPWTMALMCFSMDFYLTAEETAQTSSITSAAYDAWVLVNDYFSWEKEHKNYESNGSTGQIVSAVFLFMKWHNIDPTTAKKMLRSEIIAREERYCQLKADYFARGNVTKSIIKWFELLDIVTAGNFAWSMTTARYHDDVEDAYPGLRVVSQKKKASHPFSSLSKPITSLTIIAKRDNFVGFETLDSPNILGSSTNGEASNAPISPALSEFENQRDDTPLHISEFEEIALEPYVYLKSLPSKGVRNAAIDGLDVWYQVPERSVIIIQEIADLLHSSSLMVDDIQDNSPLRRGFPATHLVFGIGQTINSANLLLLRASRAAMKLSPNAAAIFTTRLIEGHIGQGMDLHWTNQTVVPTEEEYFTMIDGKTGGFFVLVAELMRSEATVNKDLDVSPFMKAVGRFFQVRDDYLNLLDADYTKKKGFAEDLNEGKISLPLIHTLAKRTISRPITQYSTTAQSWEFPFRRATE</sequence>
<comment type="pathway">
    <text evidence="1">Secondary metabolite biosynthesis.</text>
</comment>
<evidence type="ECO:0000256" key="1">
    <source>
        <dbReference type="ARBA" id="ARBA00005179"/>
    </source>
</evidence>
<dbReference type="PANTHER" id="PTHR12001:SF44">
    <property type="entry name" value="GERANYLGERANYL PYROPHOSPHATE SYNTHASE"/>
    <property type="match status" value="1"/>
</dbReference>
<dbReference type="GO" id="GO:0046872">
    <property type="term" value="F:metal ion binding"/>
    <property type="evidence" value="ECO:0007669"/>
    <property type="project" value="UniProtKB-KW"/>
</dbReference>
<dbReference type="InterPro" id="IPR008949">
    <property type="entry name" value="Isoprenoid_synthase_dom_sf"/>
</dbReference>
<dbReference type="InterPro" id="IPR033749">
    <property type="entry name" value="Polyprenyl_synt_CS"/>
</dbReference>
<keyword evidence="6" id="KW-1185">Reference proteome</keyword>
<dbReference type="SUPFAM" id="SSF48576">
    <property type="entry name" value="Terpenoid synthases"/>
    <property type="match status" value="2"/>
</dbReference>
<accession>W6QNU5</accession>
<dbReference type="GO" id="GO:0008299">
    <property type="term" value="P:isoprenoid biosynthetic process"/>
    <property type="evidence" value="ECO:0007669"/>
    <property type="project" value="InterPro"/>
</dbReference>
<dbReference type="PROSITE" id="PS00723">
    <property type="entry name" value="POLYPRENYL_SYNTHASE_1"/>
    <property type="match status" value="1"/>
</dbReference>
<dbReference type="Pfam" id="PF00348">
    <property type="entry name" value="polyprenyl_synt"/>
    <property type="match status" value="1"/>
</dbReference>
<evidence type="ECO:0000256" key="2">
    <source>
        <dbReference type="ARBA" id="ARBA00022679"/>
    </source>
</evidence>
<dbReference type="SMR" id="W6QNU5"/>
<dbReference type="STRING" id="1365484.W6QNU5"/>
<keyword evidence="4" id="KW-0460">Magnesium</keyword>
<protein>
    <submittedName>
        <fullName evidence="5">Terpenoid synthase</fullName>
    </submittedName>
</protein>
<gene>
    <name evidence="5" type="ORF">PROQFM164_S09g000001</name>
</gene>
<proteinExistence type="predicted"/>
<evidence type="ECO:0000256" key="3">
    <source>
        <dbReference type="ARBA" id="ARBA00022723"/>
    </source>
</evidence>
<dbReference type="Gene3D" id="1.10.600.10">
    <property type="entry name" value="Farnesyl Diphosphate Synthase"/>
    <property type="match status" value="2"/>
</dbReference>
<evidence type="ECO:0000256" key="4">
    <source>
        <dbReference type="ARBA" id="ARBA00022842"/>
    </source>
</evidence>
<dbReference type="OrthoDB" id="6921389at2759"/>
<organism evidence="5 6">
    <name type="scientific">Penicillium roqueforti (strain FM164)</name>
    <dbReference type="NCBI Taxonomy" id="1365484"/>
    <lineage>
        <taxon>Eukaryota</taxon>
        <taxon>Fungi</taxon>
        <taxon>Dikarya</taxon>
        <taxon>Ascomycota</taxon>
        <taxon>Pezizomycotina</taxon>
        <taxon>Eurotiomycetes</taxon>
        <taxon>Eurotiomycetidae</taxon>
        <taxon>Eurotiales</taxon>
        <taxon>Aspergillaceae</taxon>
        <taxon>Penicillium</taxon>
    </lineage>
</organism>
<keyword evidence="2" id="KW-0808">Transferase</keyword>
<name>W6QNU5_PENRF</name>
<dbReference type="EMBL" id="HG792023">
    <property type="protein sequence ID" value="CDM38085.1"/>
    <property type="molecule type" value="Genomic_DNA"/>
</dbReference>
<dbReference type="InterPro" id="IPR000092">
    <property type="entry name" value="Polyprenyl_synt"/>
</dbReference>
<evidence type="ECO:0000313" key="5">
    <source>
        <dbReference type="EMBL" id="CDM38085.1"/>
    </source>
</evidence>
<dbReference type="SFLD" id="SFLDS00005">
    <property type="entry name" value="Isoprenoid_Synthase_Type_I"/>
    <property type="match status" value="1"/>
</dbReference>
<keyword evidence="3" id="KW-0479">Metal-binding</keyword>
<evidence type="ECO:0000313" key="6">
    <source>
        <dbReference type="Proteomes" id="UP000030686"/>
    </source>
</evidence>
<dbReference type="AlphaFoldDB" id="W6QNU5"/>
<dbReference type="GO" id="GO:0046165">
    <property type="term" value="P:alcohol biosynthetic process"/>
    <property type="evidence" value="ECO:0007669"/>
    <property type="project" value="UniProtKB-ARBA"/>
</dbReference>
<dbReference type="PROSITE" id="PS00444">
    <property type="entry name" value="POLYPRENYL_SYNTHASE_2"/>
    <property type="match status" value="1"/>
</dbReference>
<dbReference type="Pfam" id="PF19086">
    <property type="entry name" value="Terpene_syn_C_2"/>
    <property type="match status" value="1"/>
</dbReference>
<reference evidence="5" key="1">
    <citation type="journal article" date="2014" name="Nat. Commun.">
        <title>Multiple recent horizontal transfers of a large genomic region in cheese making fungi.</title>
        <authorList>
            <person name="Cheeseman K."/>
            <person name="Ropars J."/>
            <person name="Renault P."/>
            <person name="Dupont J."/>
            <person name="Gouzy J."/>
            <person name="Branca A."/>
            <person name="Abraham A.L."/>
            <person name="Ceppi M."/>
            <person name="Conseiller E."/>
            <person name="Debuchy R."/>
            <person name="Malagnac F."/>
            <person name="Goarin A."/>
            <person name="Silar P."/>
            <person name="Lacoste S."/>
            <person name="Sallet E."/>
            <person name="Bensimon A."/>
            <person name="Giraud T."/>
            <person name="Brygoo Y."/>
        </authorList>
    </citation>
    <scope>NUCLEOTIDE SEQUENCE [LARGE SCALE GENOMIC DNA]</scope>
    <source>
        <strain evidence="5">FM164</strain>
    </source>
</reference>
<dbReference type="GO" id="GO:0004659">
    <property type="term" value="F:prenyltransferase activity"/>
    <property type="evidence" value="ECO:0007669"/>
    <property type="project" value="InterPro"/>
</dbReference>
<dbReference type="GO" id="GO:0043386">
    <property type="term" value="P:mycotoxin biosynthetic process"/>
    <property type="evidence" value="ECO:0007669"/>
    <property type="project" value="UniProtKB-ARBA"/>
</dbReference>